<evidence type="ECO:0000313" key="3">
    <source>
        <dbReference type="EMBL" id="BBO22899.1"/>
    </source>
</evidence>
<protein>
    <submittedName>
        <fullName evidence="3">DNA recombination-mediator protein A</fullName>
    </submittedName>
</protein>
<dbReference type="GO" id="GO:0009294">
    <property type="term" value="P:DNA-mediated transformation"/>
    <property type="evidence" value="ECO:0007669"/>
    <property type="project" value="InterPro"/>
</dbReference>
<dbReference type="InterPro" id="IPR057666">
    <property type="entry name" value="DrpA_SLOG"/>
</dbReference>
<dbReference type="Pfam" id="PF02481">
    <property type="entry name" value="DNA_processg_A"/>
    <property type="match status" value="1"/>
</dbReference>
<dbReference type="KEGG" id="npy:NPRO_04940"/>
<feature type="domain" description="Smf/DprA SLOG" evidence="2">
    <location>
        <begin position="92"/>
        <end position="291"/>
    </location>
</feature>
<proteinExistence type="predicted"/>
<evidence type="ECO:0000259" key="2">
    <source>
        <dbReference type="Pfam" id="PF02481"/>
    </source>
</evidence>
<dbReference type="EMBL" id="AP021858">
    <property type="protein sequence ID" value="BBO22899.1"/>
    <property type="molecule type" value="Genomic_DNA"/>
</dbReference>
<evidence type="ECO:0000256" key="1">
    <source>
        <dbReference type="SAM" id="MobiDB-lite"/>
    </source>
</evidence>
<dbReference type="SUPFAM" id="SSF102405">
    <property type="entry name" value="MCP/YpsA-like"/>
    <property type="match status" value="1"/>
</dbReference>
<name>A0A809R5X8_9BACT</name>
<feature type="region of interest" description="Disordered" evidence="1">
    <location>
        <begin position="298"/>
        <end position="319"/>
    </location>
</feature>
<dbReference type="Gene3D" id="3.40.50.450">
    <property type="match status" value="1"/>
</dbReference>
<feature type="compositionally biased region" description="Pro residues" evidence="1">
    <location>
        <begin position="306"/>
        <end position="319"/>
    </location>
</feature>
<accession>A0A809R5X8</accession>
<organism evidence="3 4">
    <name type="scientific">Candidatus Nitrosymbiomonas proteolyticus</name>
    <dbReference type="NCBI Taxonomy" id="2608984"/>
    <lineage>
        <taxon>Bacteria</taxon>
        <taxon>Bacillati</taxon>
        <taxon>Armatimonadota</taxon>
        <taxon>Armatimonadota incertae sedis</taxon>
        <taxon>Candidatus Nitrosymbiomonas</taxon>
    </lineage>
</organism>
<reference evidence="3" key="1">
    <citation type="journal article" name="DNA Res.">
        <title>The physiological potential of anammox bacteria as revealed by their core genome structure.</title>
        <authorList>
            <person name="Okubo T."/>
            <person name="Toyoda A."/>
            <person name="Fukuhara K."/>
            <person name="Uchiyama I."/>
            <person name="Harigaya Y."/>
            <person name="Kuroiwa M."/>
            <person name="Suzuki T."/>
            <person name="Murakami Y."/>
            <person name="Suwa Y."/>
            <person name="Takami H."/>
        </authorList>
    </citation>
    <scope>NUCLEOTIDE SEQUENCE</scope>
    <source>
        <strain evidence="3">317325-2</strain>
    </source>
</reference>
<evidence type="ECO:0000313" key="4">
    <source>
        <dbReference type="Proteomes" id="UP000662873"/>
    </source>
</evidence>
<sequence>MSSVRDALLLQARPEFYGPLLCALYLRGAPRGYAPSKSAWPGVARALLGAEGEAREAAKRLRAFGSRGEALLLEDESLLAWAREVWGSGSAMTAADPEYPEAWLFRLGRASPPAFWIQGPMPSAPFVGVVGSRAVGSSVLAFSRAVGARAAELGYSVASGGAEGCDRAALRGAHMRVGGTPSERRAQGVLEILPCGLDVAGPRVPWTRVSLCAPSSPFTTGQAMERNALIYAISKSTIVAHVRYRQGGSWHGAISALRGRLGGLIVRRDGEKGSSALLSLGAIPIRSAKDLESALALADSGAGPQRPLPFSPPSDEPPA</sequence>
<dbReference type="AlphaFoldDB" id="A0A809R5X8"/>
<dbReference type="Proteomes" id="UP000662873">
    <property type="component" value="Chromosome"/>
</dbReference>
<gene>
    <name evidence="3" type="ORF">NPRO_04940</name>
</gene>